<sequence>MALSWNEIKDRAHHFTKEWEGETRERAEKDTFWNDFFNIFGITRRRLATFEEPVKKLNNKQGFIDLFWKGTLLVEHKSKGKSLDAAFEQATDYFHGIKEHELPKYVLVSDFESFRLYDLDDKTEHEFHIKDLHKNIKLFGFIAGYQKRSFKDEDPVNIQAAELMGKLHDQLEDTGYEGHQLEVFLVRLLFCLFADDTGIFEKDTFKELIEVKTNEDGSDLGGWLAQFFQTLNTPENKRLKNLDEHVAAFPYVNGKLFEEPLQLASFSSRMREILLECSALDWGKISPAIFGSMFQSVMNPEERRNLGAHYTSEKNILKLIKPLFLDELHEEFKKVRSNKNKLREFHQKLGSLKFLDPACGCGNFLIITYRELRLLELEVLKVLYGKQQVIGIDQIMLVDVDQFYGIEYDEFPARIAEVALWLMDHQMNQRISEAFGLYYARLPLRKSATIVHGNALRIQWEDVVTKKELSYILGNPPFVGKKEQSKEQKKELLEVYGKVKGAGIMDYVSAWYILAAKYIHASSIKAAFVSTNSITQGEQVAVLWNELFTKYGLKIHFAHRTFNWKNEARGNAGVHVVIIGFACFDSKSKAIFEYENINGEPDHKRASNINPYLVEGQDMFVENRKTPLCDVPCIAYGSFALDDGHYTISEAEYTQIIEKSPSTGTFLKPFIGGKEMLRSINRYCVWLRDASPTEFRHDKIVMDKIEKVRAWRSMSDRKNTKKLADTPTLFAEIRQPRTDYLAFPTVSSVNRRFIPIKYLSPDIIASNQLYTLPETTLYHFGVLTSTMHMSWMRYVAGRLKSDYRYSSSLVYNNYPWPKNPSDKNKKSVEKKAQKVLDVRAEFPGSSLADLYDPLTMPPALVKAHQELDKAVDLCYRPQAFTNETARIEYLFELYAEYTAPLLKEDKKAKTKKTQKAKA</sequence>
<dbReference type="SUPFAM" id="SSF53335">
    <property type="entry name" value="S-adenosyl-L-methionine-dependent methyltransferases"/>
    <property type="match status" value="1"/>
</dbReference>
<keyword evidence="11" id="KW-1185">Reference proteome</keyword>
<dbReference type="PANTHER" id="PTHR33841">
    <property type="entry name" value="DNA METHYLTRANSFERASE YEEA-RELATED"/>
    <property type="match status" value="1"/>
</dbReference>
<evidence type="ECO:0000256" key="2">
    <source>
        <dbReference type="ARBA" id="ARBA00022603"/>
    </source>
</evidence>
<dbReference type="Pfam" id="PF20466">
    <property type="entry name" value="MmeI_TRD"/>
    <property type="match status" value="1"/>
</dbReference>
<dbReference type="Pfam" id="PF20473">
    <property type="entry name" value="MmeI_Mtase"/>
    <property type="match status" value="1"/>
</dbReference>
<dbReference type="GO" id="GO:0003676">
    <property type="term" value="F:nucleic acid binding"/>
    <property type="evidence" value="ECO:0007669"/>
    <property type="project" value="InterPro"/>
</dbReference>
<evidence type="ECO:0000256" key="1">
    <source>
        <dbReference type="ARBA" id="ARBA00011900"/>
    </source>
</evidence>
<dbReference type="GO" id="GO:0032259">
    <property type="term" value="P:methylation"/>
    <property type="evidence" value="ECO:0007669"/>
    <property type="project" value="UniProtKB-KW"/>
</dbReference>
<dbReference type="InterPro" id="IPR050953">
    <property type="entry name" value="N4_N6_ade-DNA_methylase"/>
</dbReference>
<evidence type="ECO:0000313" key="11">
    <source>
        <dbReference type="Proteomes" id="UP000005631"/>
    </source>
</evidence>
<evidence type="ECO:0000256" key="3">
    <source>
        <dbReference type="ARBA" id="ARBA00022679"/>
    </source>
</evidence>
<dbReference type="InterPro" id="IPR046819">
    <property type="entry name" value="MmeI_hel"/>
</dbReference>
<dbReference type="REBASE" id="45539">
    <property type="entry name" value="Oho17368ORF3414P"/>
</dbReference>
<dbReference type="InterPro" id="IPR029063">
    <property type="entry name" value="SAM-dependent_MTases_sf"/>
</dbReference>
<dbReference type="InterPro" id="IPR046820">
    <property type="entry name" value="MmeI_TRD"/>
</dbReference>
<dbReference type="InterPro" id="IPR046816">
    <property type="entry name" value="MmeI_Mtase"/>
</dbReference>
<dbReference type="Proteomes" id="UP000005631">
    <property type="component" value="Chromosome"/>
</dbReference>
<evidence type="ECO:0000256" key="4">
    <source>
        <dbReference type="ARBA" id="ARBA00047942"/>
    </source>
</evidence>
<feature type="domain" description="MmeI-like helicase spacer" evidence="6">
    <location>
        <begin position="179"/>
        <end position="257"/>
    </location>
</feature>
<organism evidence="10 11">
    <name type="scientific">Owenweeksia hongkongensis (strain DSM 17368 / CIP 108786 / JCM 12287 / NRRL B-23963 / UST20020801)</name>
    <dbReference type="NCBI Taxonomy" id="926562"/>
    <lineage>
        <taxon>Bacteria</taxon>
        <taxon>Pseudomonadati</taxon>
        <taxon>Bacteroidota</taxon>
        <taxon>Flavobacteriia</taxon>
        <taxon>Flavobacteriales</taxon>
        <taxon>Owenweeksiaceae</taxon>
        <taxon>Owenweeksia</taxon>
    </lineage>
</organism>
<dbReference type="PROSITE" id="PS00092">
    <property type="entry name" value="N6_MTASE"/>
    <property type="match status" value="1"/>
</dbReference>
<feature type="domain" description="MmeI-like C-terminal" evidence="8">
    <location>
        <begin position="821"/>
        <end position="901"/>
    </location>
</feature>
<feature type="domain" description="MmeI-like DNA-methyltransferase" evidence="9">
    <location>
        <begin position="333"/>
        <end position="592"/>
    </location>
</feature>
<evidence type="ECO:0000259" key="8">
    <source>
        <dbReference type="Pfam" id="PF20467"/>
    </source>
</evidence>
<evidence type="ECO:0000259" key="7">
    <source>
        <dbReference type="Pfam" id="PF20466"/>
    </source>
</evidence>
<evidence type="ECO:0000259" key="5">
    <source>
        <dbReference type="Pfam" id="PF20464"/>
    </source>
</evidence>
<name>G8R5P7_OWEHD</name>
<accession>G8R5P7</accession>
<dbReference type="Pfam" id="PF20465">
    <property type="entry name" value="MmeI_hel"/>
    <property type="match status" value="1"/>
</dbReference>
<dbReference type="HOGENOM" id="CLU_005831_3_0_10"/>
<evidence type="ECO:0000313" key="10">
    <source>
        <dbReference type="EMBL" id="AEV34363.1"/>
    </source>
</evidence>
<evidence type="ECO:0000259" key="9">
    <source>
        <dbReference type="Pfam" id="PF20473"/>
    </source>
</evidence>
<dbReference type="Pfam" id="PF20467">
    <property type="entry name" value="MmeI_C"/>
    <property type="match status" value="1"/>
</dbReference>
<gene>
    <name evidence="10" type="ordered locus">Oweho_3414</name>
</gene>
<dbReference type="EMBL" id="CP003156">
    <property type="protein sequence ID" value="AEV34363.1"/>
    <property type="molecule type" value="Genomic_DNA"/>
</dbReference>
<dbReference type="PATRIC" id="fig|926562.3.peg.3434"/>
<dbReference type="RefSeq" id="WP_014203710.1">
    <property type="nucleotide sequence ID" value="NC_016599.1"/>
</dbReference>
<reference evidence="10 11" key="1">
    <citation type="journal article" date="2012" name="Stand. Genomic Sci.">
        <title>Genome sequence of the orange-pigmented seawater bacterium Owenweeksia hongkongensis type strain (UST20020801(T)).</title>
        <authorList>
            <person name="Riedel T."/>
            <person name="Held B."/>
            <person name="Nolan M."/>
            <person name="Lucas S."/>
            <person name="Lapidus A."/>
            <person name="Tice H."/>
            <person name="Del Rio T.G."/>
            <person name="Cheng J.F."/>
            <person name="Han C."/>
            <person name="Tapia R."/>
            <person name="Goodwin L.A."/>
            <person name="Pitluck S."/>
            <person name="Liolios K."/>
            <person name="Mavromatis K."/>
            <person name="Pagani I."/>
            <person name="Ivanova N."/>
            <person name="Mikhailova N."/>
            <person name="Pati A."/>
            <person name="Chen A."/>
            <person name="Palaniappan K."/>
            <person name="Rohde M."/>
            <person name="Tindall B.J."/>
            <person name="Detter J.C."/>
            <person name="Goker M."/>
            <person name="Woyke T."/>
            <person name="Bristow J."/>
            <person name="Eisen J.A."/>
            <person name="Markowitz V."/>
            <person name="Hugenholtz P."/>
            <person name="Klenk H.P."/>
            <person name="Kyrpides N.C."/>
        </authorList>
    </citation>
    <scope>NUCLEOTIDE SEQUENCE</scope>
    <source>
        <strain evidence="11">DSM 17368 / JCM 12287 / NRRL B-23963</strain>
    </source>
</reference>
<dbReference type="Gene3D" id="3.40.50.150">
    <property type="entry name" value="Vaccinia Virus protein VP39"/>
    <property type="match status" value="1"/>
</dbReference>
<dbReference type="eggNOG" id="COG1002">
    <property type="taxonomic scope" value="Bacteria"/>
</dbReference>
<dbReference type="EC" id="2.1.1.72" evidence="1"/>
<feature type="domain" description="MmeI-like target recognition" evidence="7">
    <location>
        <begin position="616"/>
        <end position="818"/>
    </location>
</feature>
<evidence type="ECO:0000259" key="6">
    <source>
        <dbReference type="Pfam" id="PF20465"/>
    </source>
</evidence>
<proteinExistence type="predicted"/>
<dbReference type="STRING" id="926562.Oweho_3414"/>
<keyword evidence="2" id="KW-0489">Methyltransferase</keyword>
<dbReference type="InterPro" id="IPR046817">
    <property type="entry name" value="MmeI_N"/>
</dbReference>
<comment type="catalytic activity">
    <reaction evidence="4">
        <text>a 2'-deoxyadenosine in DNA + S-adenosyl-L-methionine = an N(6)-methyl-2'-deoxyadenosine in DNA + S-adenosyl-L-homocysteine + H(+)</text>
        <dbReference type="Rhea" id="RHEA:15197"/>
        <dbReference type="Rhea" id="RHEA-COMP:12418"/>
        <dbReference type="Rhea" id="RHEA-COMP:12419"/>
        <dbReference type="ChEBI" id="CHEBI:15378"/>
        <dbReference type="ChEBI" id="CHEBI:57856"/>
        <dbReference type="ChEBI" id="CHEBI:59789"/>
        <dbReference type="ChEBI" id="CHEBI:90615"/>
        <dbReference type="ChEBI" id="CHEBI:90616"/>
        <dbReference type="EC" id="2.1.1.72"/>
    </reaction>
</comment>
<protein>
    <recommendedName>
        <fullName evidence="1">site-specific DNA-methyltransferase (adenine-specific)</fullName>
        <ecNumber evidence="1">2.1.1.72</ecNumber>
    </recommendedName>
</protein>
<dbReference type="GO" id="GO:0009007">
    <property type="term" value="F:site-specific DNA-methyltransferase (adenine-specific) activity"/>
    <property type="evidence" value="ECO:0007669"/>
    <property type="project" value="UniProtKB-EC"/>
</dbReference>
<dbReference type="KEGG" id="oho:Oweho_3414"/>
<feature type="domain" description="MmeI-like N-terminal" evidence="5">
    <location>
        <begin position="11"/>
        <end position="173"/>
    </location>
</feature>
<dbReference type="Pfam" id="PF20464">
    <property type="entry name" value="MmeI_N"/>
    <property type="match status" value="1"/>
</dbReference>
<dbReference type="InterPro" id="IPR046818">
    <property type="entry name" value="MmeI_C"/>
</dbReference>
<keyword evidence="3" id="KW-0808">Transferase</keyword>
<dbReference type="PANTHER" id="PTHR33841:SF1">
    <property type="entry name" value="DNA METHYLTRANSFERASE A"/>
    <property type="match status" value="1"/>
</dbReference>
<dbReference type="OrthoDB" id="32195at2"/>
<dbReference type="AlphaFoldDB" id="G8R5P7"/>
<dbReference type="InterPro" id="IPR002052">
    <property type="entry name" value="DNA_methylase_N6_adenine_CS"/>
</dbReference>